<protein>
    <submittedName>
        <fullName evidence="2">GAF domain-containing protein</fullName>
    </submittedName>
</protein>
<keyword evidence="3" id="KW-1185">Reference proteome</keyword>
<gene>
    <name evidence="2" type="ORF">G7077_11580</name>
</gene>
<name>A0A6G7YRS5_9SPHN</name>
<dbReference type="PANTHER" id="PTHR43102">
    <property type="entry name" value="SLR1143 PROTEIN"/>
    <property type="match status" value="1"/>
</dbReference>
<dbReference type="InterPro" id="IPR029016">
    <property type="entry name" value="GAF-like_dom_sf"/>
</dbReference>
<sequence>MDDLRKLSDPKRMSAVRRTGLLDTGSEPDFDQLTRMAARLLGAPSAFVTVISDERQFIKSASENGAPSELAGVSQPLSMSFCKHAVAANQPLVVENAREHPVLKDNDAVDAGVIAYAGIPLETEDGQAIGALCVVDSKPRAWSPEDIEGLRALARSAMKLIDERTPAGDGGEGQVGDGLLACVELHLRASDTYARLVRGSKELDFAEEAKARGDLVRTLGGLRDHYNQNASADEELRQAVGRYLQADETRGAATRQFANGEIDLPVLESAIRQHMDSTDYLRLIALNQGADL</sequence>
<dbReference type="Pfam" id="PF01590">
    <property type="entry name" value="GAF"/>
    <property type="match status" value="1"/>
</dbReference>
<proteinExistence type="predicted"/>
<dbReference type="Gene3D" id="3.30.450.40">
    <property type="match status" value="1"/>
</dbReference>
<dbReference type="InterPro" id="IPR003018">
    <property type="entry name" value="GAF"/>
</dbReference>
<dbReference type="RefSeq" id="WP_166411835.1">
    <property type="nucleotide sequence ID" value="NZ_CP049869.1"/>
</dbReference>
<dbReference type="AlphaFoldDB" id="A0A6G7YRS5"/>
<organism evidence="2 3">
    <name type="scientific">Sphingomonas piscis</name>
    <dbReference type="NCBI Taxonomy" id="2714943"/>
    <lineage>
        <taxon>Bacteria</taxon>
        <taxon>Pseudomonadati</taxon>
        <taxon>Pseudomonadota</taxon>
        <taxon>Alphaproteobacteria</taxon>
        <taxon>Sphingomonadales</taxon>
        <taxon>Sphingomonadaceae</taxon>
        <taxon>Sphingomonas</taxon>
    </lineage>
</organism>
<evidence type="ECO:0000259" key="1">
    <source>
        <dbReference type="SMART" id="SM00065"/>
    </source>
</evidence>
<feature type="domain" description="GAF" evidence="1">
    <location>
        <begin position="25"/>
        <end position="171"/>
    </location>
</feature>
<accession>A0A6G7YRS5</accession>
<reference evidence="2 3" key="1">
    <citation type="submission" date="2020-03" db="EMBL/GenBank/DDBJ databases">
        <title>Sphingomonas sp. nov., isolated from fish.</title>
        <authorList>
            <person name="Hyun D.-W."/>
            <person name="Bae J.-W."/>
        </authorList>
    </citation>
    <scope>NUCLEOTIDE SEQUENCE [LARGE SCALE GENOMIC DNA]</scope>
    <source>
        <strain evidence="2 3">HDW15B</strain>
    </source>
</reference>
<evidence type="ECO:0000313" key="2">
    <source>
        <dbReference type="EMBL" id="QIK79448.1"/>
    </source>
</evidence>
<dbReference type="SUPFAM" id="SSF55781">
    <property type="entry name" value="GAF domain-like"/>
    <property type="match status" value="1"/>
</dbReference>
<dbReference type="PANTHER" id="PTHR43102:SF2">
    <property type="entry name" value="GAF DOMAIN-CONTAINING PROTEIN"/>
    <property type="match status" value="1"/>
</dbReference>
<dbReference type="SMART" id="SM00065">
    <property type="entry name" value="GAF"/>
    <property type="match status" value="1"/>
</dbReference>
<evidence type="ECO:0000313" key="3">
    <source>
        <dbReference type="Proteomes" id="UP000503222"/>
    </source>
</evidence>
<dbReference type="EMBL" id="CP049869">
    <property type="protein sequence ID" value="QIK79448.1"/>
    <property type="molecule type" value="Genomic_DNA"/>
</dbReference>
<dbReference type="KEGG" id="spii:G7077_11580"/>
<dbReference type="Proteomes" id="UP000503222">
    <property type="component" value="Chromosome"/>
</dbReference>